<keyword evidence="8" id="KW-1185">Reference proteome</keyword>
<dbReference type="InterPro" id="IPR029063">
    <property type="entry name" value="SAM-dependent_MTases_sf"/>
</dbReference>
<dbReference type="RefSeq" id="WP_125639005.1">
    <property type="nucleotide sequence ID" value="NZ_BMRC01000007.1"/>
</dbReference>
<dbReference type="EMBL" id="JBHMEI010000067">
    <property type="protein sequence ID" value="MFB9207914.1"/>
    <property type="molecule type" value="Genomic_DNA"/>
</dbReference>
<evidence type="ECO:0000256" key="3">
    <source>
        <dbReference type="ARBA" id="ARBA00022603"/>
    </source>
</evidence>
<dbReference type="PANTHER" id="PTHR43619">
    <property type="entry name" value="S-ADENOSYL-L-METHIONINE-DEPENDENT METHYLTRANSFERASE YKTD-RELATED"/>
    <property type="match status" value="1"/>
</dbReference>
<evidence type="ECO:0000256" key="5">
    <source>
        <dbReference type="ARBA" id="ARBA00022691"/>
    </source>
</evidence>
<evidence type="ECO:0000256" key="2">
    <source>
        <dbReference type="ARBA" id="ARBA00008138"/>
    </source>
</evidence>
<dbReference type="InterPro" id="IPR011610">
    <property type="entry name" value="SAM_mthyl_Trfase_ML2640-like"/>
</dbReference>
<sequence>MNGVARTAVGAAWLRARESERPDRLFDDPYAGAFVAAAGAGQGSGAAGVFGDHLAFRTRFFDDYLRESGCDQVVLPAAGLDSRAYRLAWPAGVRLFELDQPELLAFKDGVLRELGATARCERVPVPVDLREDWPGRLRAAGFDPARPTAWLVEGLLIYLSAAEAGRLLGEIGALSAAGSRLAFEHDRAAAAALIERARTMPALRRVATLWKGGLGEDAVAWLTTRGWRADVVELSALAARYGRPAQGGGFLTAVRGDADHPDSPE</sequence>
<dbReference type="Pfam" id="PF04072">
    <property type="entry name" value="LCM"/>
    <property type="match status" value="1"/>
</dbReference>
<evidence type="ECO:0000256" key="4">
    <source>
        <dbReference type="ARBA" id="ARBA00022679"/>
    </source>
</evidence>
<dbReference type="GO" id="GO:0008168">
    <property type="term" value="F:methyltransferase activity"/>
    <property type="evidence" value="ECO:0007669"/>
    <property type="project" value="UniProtKB-KW"/>
</dbReference>
<dbReference type="SUPFAM" id="SSF53335">
    <property type="entry name" value="S-adenosyl-L-methionine-dependent methyltransferases"/>
    <property type="match status" value="1"/>
</dbReference>
<dbReference type="Proteomes" id="UP001589647">
    <property type="component" value="Unassembled WGS sequence"/>
</dbReference>
<evidence type="ECO:0000313" key="8">
    <source>
        <dbReference type="Proteomes" id="UP001589647"/>
    </source>
</evidence>
<evidence type="ECO:0000313" key="7">
    <source>
        <dbReference type="EMBL" id="MFB9207914.1"/>
    </source>
</evidence>
<dbReference type="EC" id="2.1.1.-" evidence="6"/>
<gene>
    <name evidence="7" type="ORF">ACFFV7_42505</name>
</gene>
<keyword evidence="5 6" id="KW-0949">S-adenosyl-L-methionine</keyword>
<accession>A0ABV5IW19</accession>
<comment type="function">
    <text evidence="1 6">Exhibits S-adenosyl-L-methionine-dependent methyltransferase activity.</text>
</comment>
<keyword evidence="4 7" id="KW-0808">Transferase</keyword>
<dbReference type="Gene3D" id="3.40.50.150">
    <property type="entry name" value="Vaccinia Virus protein VP39"/>
    <property type="match status" value="1"/>
</dbReference>
<dbReference type="PANTHER" id="PTHR43619:SF2">
    <property type="entry name" value="S-ADENOSYL-L-METHIONINE-DEPENDENT METHYLTRANSFERASES SUPERFAMILY PROTEIN"/>
    <property type="match status" value="1"/>
</dbReference>
<dbReference type="NCBIfam" id="TIGR00027">
    <property type="entry name" value="mthyl_TIGR00027"/>
    <property type="match status" value="1"/>
</dbReference>
<dbReference type="InterPro" id="IPR007213">
    <property type="entry name" value="Ppm1/Ppm2/Tcmp"/>
</dbReference>
<proteinExistence type="inferred from homology"/>
<name>A0ABV5IW19_9ACTN</name>
<reference evidence="7 8" key="1">
    <citation type="submission" date="2024-09" db="EMBL/GenBank/DDBJ databases">
        <authorList>
            <person name="Sun Q."/>
            <person name="Mori K."/>
        </authorList>
    </citation>
    <scope>NUCLEOTIDE SEQUENCE [LARGE SCALE GENOMIC DNA]</scope>
    <source>
        <strain evidence="7 8">CCM 3426</strain>
    </source>
</reference>
<protein>
    <recommendedName>
        <fullName evidence="6">S-adenosyl-L-methionine-dependent methyltransferase</fullName>
        <ecNumber evidence="6">2.1.1.-</ecNumber>
    </recommendedName>
</protein>
<dbReference type="GO" id="GO:0032259">
    <property type="term" value="P:methylation"/>
    <property type="evidence" value="ECO:0007669"/>
    <property type="project" value="UniProtKB-KW"/>
</dbReference>
<organism evidence="7 8">
    <name type="scientific">Nonomuraea spiralis</name>
    <dbReference type="NCBI Taxonomy" id="46182"/>
    <lineage>
        <taxon>Bacteria</taxon>
        <taxon>Bacillati</taxon>
        <taxon>Actinomycetota</taxon>
        <taxon>Actinomycetes</taxon>
        <taxon>Streptosporangiales</taxon>
        <taxon>Streptosporangiaceae</taxon>
        <taxon>Nonomuraea</taxon>
    </lineage>
</organism>
<evidence type="ECO:0000256" key="1">
    <source>
        <dbReference type="ARBA" id="ARBA00003907"/>
    </source>
</evidence>
<comment type="caution">
    <text evidence="7">The sequence shown here is derived from an EMBL/GenBank/DDBJ whole genome shotgun (WGS) entry which is preliminary data.</text>
</comment>
<comment type="similarity">
    <text evidence="2 6">Belongs to the UPF0677 family.</text>
</comment>
<evidence type="ECO:0000256" key="6">
    <source>
        <dbReference type="RuleBase" id="RU362030"/>
    </source>
</evidence>
<keyword evidence="3 6" id="KW-0489">Methyltransferase</keyword>